<dbReference type="EMBL" id="JACGWJ010000013">
    <property type="protein sequence ID" value="KAL0379083.1"/>
    <property type="molecule type" value="Genomic_DNA"/>
</dbReference>
<protein>
    <recommendedName>
        <fullName evidence="2">Reverse transcriptase zinc-binding domain-containing protein</fullName>
    </recommendedName>
</protein>
<evidence type="ECO:0000313" key="1">
    <source>
        <dbReference type="EMBL" id="KAL0379083.1"/>
    </source>
</evidence>
<sequence>MEVDGVYPVCGALEDGLEHILVECMFARLVWALSGIPSGCVLHNGLEMEDWIGQVHRNLLRSDFAIILTL</sequence>
<comment type="caution">
    <text evidence="1">The sequence shown here is derived from an EMBL/GenBank/DDBJ whole genome shotgun (WGS) entry which is preliminary data.</text>
</comment>
<reference evidence="1" key="2">
    <citation type="journal article" date="2024" name="Plant">
        <title>Genomic evolution and insights into agronomic trait innovations of Sesamum species.</title>
        <authorList>
            <person name="Miao H."/>
            <person name="Wang L."/>
            <person name="Qu L."/>
            <person name="Liu H."/>
            <person name="Sun Y."/>
            <person name="Le M."/>
            <person name="Wang Q."/>
            <person name="Wei S."/>
            <person name="Zheng Y."/>
            <person name="Lin W."/>
            <person name="Duan Y."/>
            <person name="Cao H."/>
            <person name="Xiong S."/>
            <person name="Wang X."/>
            <person name="Wei L."/>
            <person name="Li C."/>
            <person name="Ma Q."/>
            <person name="Ju M."/>
            <person name="Zhao R."/>
            <person name="Li G."/>
            <person name="Mu C."/>
            <person name="Tian Q."/>
            <person name="Mei H."/>
            <person name="Zhang T."/>
            <person name="Gao T."/>
            <person name="Zhang H."/>
        </authorList>
    </citation>
    <scope>NUCLEOTIDE SEQUENCE</scope>
    <source>
        <strain evidence="1">G02</strain>
    </source>
</reference>
<proteinExistence type="predicted"/>
<gene>
    <name evidence="1" type="ORF">Sradi_3213800</name>
</gene>
<accession>A0AAW2RHZ3</accession>
<reference evidence="1" key="1">
    <citation type="submission" date="2020-06" db="EMBL/GenBank/DDBJ databases">
        <authorList>
            <person name="Li T."/>
            <person name="Hu X."/>
            <person name="Zhang T."/>
            <person name="Song X."/>
            <person name="Zhang H."/>
            <person name="Dai N."/>
            <person name="Sheng W."/>
            <person name="Hou X."/>
            <person name="Wei L."/>
        </authorList>
    </citation>
    <scope>NUCLEOTIDE SEQUENCE</scope>
    <source>
        <strain evidence="1">G02</strain>
        <tissue evidence="1">Leaf</tissue>
    </source>
</reference>
<organism evidence="1">
    <name type="scientific">Sesamum radiatum</name>
    <name type="common">Black benniseed</name>
    <dbReference type="NCBI Taxonomy" id="300843"/>
    <lineage>
        <taxon>Eukaryota</taxon>
        <taxon>Viridiplantae</taxon>
        <taxon>Streptophyta</taxon>
        <taxon>Embryophyta</taxon>
        <taxon>Tracheophyta</taxon>
        <taxon>Spermatophyta</taxon>
        <taxon>Magnoliopsida</taxon>
        <taxon>eudicotyledons</taxon>
        <taxon>Gunneridae</taxon>
        <taxon>Pentapetalae</taxon>
        <taxon>asterids</taxon>
        <taxon>lamiids</taxon>
        <taxon>Lamiales</taxon>
        <taxon>Pedaliaceae</taxon>
        <taxon>Sesamum</taxon>
    </lineage>
</organism>
<evidence type="ECO:0008006" key="2">
    <source>
        <dbReference type="Google" id="ProtNLM"/>
    </source>
</evidence>
<name>A0AAW2RHZ3_SESRA</name>
<dbReference type="AlphaFoldDB" id="A0AAW2RHZ3"/>